<dbReference type="PANTHER" id="PTHR11632:SF51">
    <property type="entry name" value="SUCCINATE DEHYDROGENASE [UBIQUINONE] FLAVOPROTEIN SUBUNIT, MITOCHONDRIAL"/>
    <property type="match status" value="1"/>
</dbReference>
<keyword evidence="2" id="KW-0285">Flavoprotein</keyword>
<dbReference type="InterPro" id="IPR037099">
    <property type="entry name" value="Fum_R/Succ_DH_flav-like_C_sf"/>
</dbReference>
<name>A0A158ITQ6_9BURK</name>
<evidence type="ECO:0000256" key="4">
    <source>
        <dbReference type="PIRSR" id="PIRSR000171-1"/>
    </source>
</evidence>
<dbReference type="PRINTS" id="PR00368">
    <property type="entry name" value="FADPNR"/>
</dbReference>
<dbReference type="GO" id="GO:0009055">
    <property type="term" value="F:electron transfer activity"/>
    <property type="evidence" value="ECO:0007669"/>
    <property type="project" value="TreeGrafter"/>
</dbReference>
<evidence type="ECO:0000256" key="2">
    <source>
        <dbReference type="ARBA" id="ARBA00022630"/>
    </source>
</evidence>
<gene>
    <name evidence="7" type="ORF">AWB68_03034</name>
</gene>
<dbReference type="GO" id="GO:0005886">
    <property type="term" value="C:plasma membrane"/>
    <property type="evidence" value="ECO:0007669"/>
    <property type="project" value="TreeGrafter"/>
</dbReference>
<dbReference type="GO" id="GO:0000104">
    <property type="term" value="F:succinate dehydrogenase activity"/>
    <property type="evidence" value="ECO:0007669"/>
    <property type="project" value="TreeGrafter"/>
</dbReference>
<dbReference type="InterPro" id="IPR027477">
    <property type="entry name" value="Succ_DH/fumarate_Rdtase_cat_sf"/>
</dbReference>
<dbReference type="Pfam" id="PF00890">
    <property type="entry name" value="FAD_binding_2"/>
    <property type="match status" value="1"/>
</dbReference>
<dbReference type="InterPro" id="IPR036188">
    <property type="entry name" value="FAD/NAD-bd_sf"/>
</dbReference>
<dbReference type="SUPFAM" id="SSF46977">
    <property type="entry name" value="Succinate dehydrogenase/fumarate reductase flavoprotein C-terminal domain"/>
    <property type="match status" value="1"/>
</dbReference>
<comment type="caution">
    <text evidence="7">The sequence shown here is derived from an EMBL/GenBank/DDBJ whole genome shotgun (WGS) entry which is preliminary data.</text>
</comment>
<dbReference type="PRINTS" id="PR00411">
    <property type="entry name" value="PNDRDTASEI"/>
</dbReference>
<evidence type="ECO:0000313" key="8">
    <source>
        <dbReference type="Proteomes" id="UP000054770"/>
    </source>
</evidence>
<protein>
    <submittedName>
        <fullName evidence="7">Succinate dehydrogenase flavoprotein subunit</fullName>
    </submittedName>
</protein>
<dbReference type="Gene3D" id="3.50.50.60">
    <property type="entry name" value="FAD/NAD(P)-binding domain"/>
    <property type="match status" value="1"/>
</dbReference>
<reference evidence="7" key="1">
    <citation type="submission" date="2016-01" db="EMBL/GenBank/DDBJ databases">
        <authorList>
            <person name="Peeters C."/>
        </authorList>
    </citation>
    <scope>NUCLEOTIDE SEQUENCE [LARGE SCALE GENOMIC DNA]</scope>
    <source>
        <strain evidence="7">LMG 22940</strain>
    </source>
</reference>
<evidence type="ECO:0000259" key="5">
    <source>
        <dbReference type="Pfam" id="PF00890"/>
    </source>
</evidence>
<feature type="domain" description="Fumarate reductase/succinate dehydrogenase flavoprotein-like C-terminal" evidence="6">
    <location>
        <begin position="472"/>
        <end position="563"/>
    </location>
</feature>
<sequence length="597" mass="63085">MTLVQTFETFGFDVDQVQADVVVVGGGGAASRAAVSAAQAGAKVLVVAKAPVGQGGSTVHGASEIMSMGASGYGSEQDSPSIHYEDTMRPAGGFIDRELVRVLAEDAPARIADLIALGVPFDRVRTEGPDAGYKLIQSDFGSYARALGVKGKTGKAFVSALADEAKKLGVETRHSVALIDLLRDSTGRVSGVVGMDLNSRRLLVVSAGAVVLGTGGAHGLFSQQVSTAEMTGDGQAICFRHGAELVNMEFHQFGPAMVHPYVQLFSKSCFILHPKMLNRDGHEFLADYLPAGVAPEAIMDEKVFPFTISNESRYIDIAIAAEIAAGRGTERGAVQFSFAHIAPEKLAATIPNTMRWMRAKGLDPQRDLLDVGIAFQCLNGGVRMTDTNAMSTIEGLFVIGELAGGVRGPDRPGGNSLAEGQVFGHRAGAGAAVFARQNAAPGAPDAAPLAARLELALKPNASFDAQRIATGLRHAMQTHCLVEKTEIGLKQALQVAREAREQFEAGGAATPQSAIDALTIDNMATTAAVIVEACIERRESRSSHYRTDCPERDDARFGHALTITRGTDDPLRPKFAGLRYVHAELPEQSLYQAANHG</sequence>
<evidence type="ECO:0000313" key="7">
    <source>
        <dbReference type="EMBL" id="SAL59948.1"/>
    </source>
</evidence>
<organism evidence="7 8">
    <name type="scientific">Caballeronia choica</name>
    <dbReference type="NCBI Taxonomy" id="326476"/>
    <lineage>
        <taxon>Bacteria</taxon>
        <taxon>Pseudomonadati</taxon>
        <taxon>Pseudomonadota</taxon>
        <taxon>Betaproteobacteria</taxon>
        <taxon>Burkholderiales</taxon>
        <taxon>Burkholderiaceae</taxon>
        <taxon>Caballeronia</taxon>
    </lineage>
</organism>
<dbReference type="GO" id="GO:0050660">
    <property type="term" value="F:flavin adenine dinucleotide binding"/>
    <property type="evidence" value="ECO:0007669"/>
    <property type="project" value="TreeGrafter"/>
</dbReference>
<dbReference type="PIRSF" id="PIRSF000171">
    <property type="entry name" value="SDHA_APRA_LASPO"/>
    <property type="match status" value="1"/>
</dbReference>
<keyword evidence="3" id="KW-0560">Oxidoreductase</keyword>
<dbReference type="EMBL" id="FCON02000028">
    <property type="protein sequence ID" value="SAL59948.1"/>
    <property type="molecule type" value="Genomic_DNA"/>
</dbReference>
<dbReference type="RefSeq" id="WP_087645153.1">
    <property type="nucleotide sequence ID" value="NZ_FCON02000028.1"/>
</dbReference>
<evidence type="ECO:0000256" key="3">
    <source>
        <dbReference type="ARBA" id="ARBA00023002"/>
    </source>
</evidence>
<dbReference type="GO" id="GO:0009061">
    <property type="term" value="P:anaerobic respiration"/>
    <property type="evidence" value="ECO:0007669"/>
    <property type="project" value="TreeGrafter"/>
</dbReference>
<dbReference type="InterPro" id="IPR030664">
    <property type="entry name" value="SdhA/FrdA/AprA"/>
</dbReference>
<feature type="domain" description="FAD-dependent oxidoreductase 2 FAD-binding" evidence="5">
    <location>
        <begin position="20"/>
        <end position="417"/>
    </location>
</feature>
<feature type="active site" description="Proton acceptor" evidence="4">
    <location>
        <position position="313"/>
    </location>
</feature>
<dbReference type="Pfam" id="PF02910">
    <property type="entry name" value="Succ_DH_flav_C"/>
    <property type="match status" value="1"/>
</dbReference>
<dbReference type="InterPro" id="IPR015939">
    <property type="entry name" value="Fum_Rdtase/Succ_DH_flav-like_C"/>
</dbReference>
<evidence type="ECO:0000259" key="6">
    <source>
        <dbReference type="Pfam" id="PF02910"/>
    </source>
</evidence>
<dbReference type="Gene3D" id="3.90.700.10">
    <property type="entry name" value="Succinate dehydrogenase/fumarate reductase flavoprotein, catalytic domain"/>
    <property type="match status" value="1"/>
</dbReference>
<accession>A0A158ITQ6</accession>
<dbReference type="AlphaFoldDB" id="A0A158ITQ6"/>
<dbReference type="OrthoDB" id="9806724at2"/>
<keyword evidence="8" id="KW-1185">Reference proteome</keyword>
<comment type="cofactor">
    <cofactor evidence="1">
        <name>FAD</name>
        <dbReference type="ChEBI" id="CHEBI:57692"/>
    </cofactor>
</comment>
<dbReference type="InterPro" id="IPR003953">
    <property type="entry name" value="FAD-dep_OxRdtase_2_FAD-bd"/>
</dbReference>
<dbReference type="PANTHER" id="PTHR11632">
    <property type="entry name" value="SUCCINATE DEHYDROGENASE 2 FLAVOPROTEIN SUBUNIT"/>
    <property type="match status" value="1"/>
</dbReference>
<dbReference type="SUPFAM" id="SSF51905">
    <property type="entry name" value="FAD/NAD(P)-binding domain"/>
    <property type="match status" value="1"/>
</dbReference>
<dbReference type="Gene3D" id="1.20.58.100">
    <property type="entry name" value="Fumarate reductase/succinate dehydrogenase flavoprotein-like, C-terminal domain"/>
    <property type="match status" value="1"/>
</dbReference>
<proteinExistence type="predicted"/>
<dbReference type="Proteomes" id="UP000054770">
    <property type="component" value="Unassembled WGS sequence"/>
</dbReference>
<evidence type="ECO:0000256" key="1">
    <source>
        <dbReference type="ARBA" id="ARBA00001974"/>
    </source>
</evidence>